<keyword evidence="7" id="KW-0449">Lipoprotein</keyword>
<protein>
    <recommendedName>
        <fullName evidence="9">Copper acquisition factor BIM1-like domain-containing protein</fullName>
    </recommendedName>
</protein>
<keyword evidence="3" id="KW-0336">GPI-anchor</keyword>
<organism evidence="10 11">
    <name type="scientific">Ascobolus immersus RN42</name>
    <dbReference type="NCBI Taxonomy" id="1160509"/>
    <lineage>
        <taxon>Eukaryota</taxon>
        <taxon>Fungi</taxon>
        <taxon>Dikarya</taxon>
        <taxon>Ascomycota</taxon>
        <taxon>Pezizomycotina</taxon>
        <taxon>Pezizomycetes</taxon>
        <taxon>Pezizales</taxon>
        <taxon>Ascobolaceae</taxon>
        <taxon>Ascobolus</taxon>
    </lineage>
</organism>
<evidence type="ECO:0000313" key="11">
    <source>
        <dbReference type="Proteomes" id="UP000275078"/>
    </source>
</evidence>
<feature type="domain" description="Copper acquisition factor BIM1-like" evidence="9">
    <location>
        <begin position="15"/>
        <end position="148"/>
    </location>
</feature>
<accession>A0A3N4HTY9</accession>
<feature type="non-terminal residue" evidence="10">
    <location>
        <position position="1"/>
    </location>
</feature>
<comment type="subcellular location">
    <subcellularLocation>
        <location evidence="1">Cell membrane</location>
        <topology evidence="1">Lipid-anchor</topology>
        <topology evidence="1">GPI-anchor</topology>
    </subcellularLocation>
</comment>
<feature type="chain" id="PRO_5017935445" description="Copper acquisition factor BIM1-like domain-containing protein" evidence="8">
    <location>
        <begin position="17"/>
        <end position="151"/>
    </location>
</feature>
<dbReference type="OrthoDB" id="2146436at2759"/>
<dbReference type="GO" id="GO:0098552">
    <property type="term" value="C:side of membrane"/>
    <property type="evidence" value="ECO:0007669"/>
    <property type="project" value="UniProtKB-KW"/>
</dbReference>
<evidence type="ECO:0000256" key="6">
    <source>
        <dbReference type="ARBA" id="ARBA00023180"/>
    </source>
</evidence>
<dbReference type="Pfam" id="PF20238">
    <property type="entry name" value="BIM1-like_dom"/>
    <property type="match status" value="1"/>
</dbReference>
<keyword evidence="6" id="KW-0325">Glycoprotein</keyword>
<evidence type="ECO:0000256" key="7">
    <source>
        <dbReference type="ARBA" id="ARBA00023288"/>
    </source>
</evidence>
<dbReference type="AlphaFoldDB" id="A0A3N4HTY9"/>
<feature type="signal peptide" evidence="8">
    <location>
        <begin position="1"/>
        <end position="16"/>
    </location>
</feature>
<evidence type="ECO:0000313" key="10">
    <source>
        <dbReference type="EMBL" id="RPA76747.1"/>
    </source>
</evidence>
<keyword evidence="11" id="KW-1185">Reference proteome</keyword>
<dbReference type="EMBL" id="ML119738">
    <property type="protein sequence ID" value="RPA76747.1"/>
    <property type="molecule type" value="Genomic_DNA"/>
</dbReference>
<keyword evidence="2" id="KW-1003">Cell membrane</keyword>
<dbReference type="InterPro" id="IPR046530">
    <property type="entry name" value="BIM1-like_dom"/>
</dbReference>
<reference evidence="10 11" key="1">
    <citation type="journal article" date="2018" name="Nat. Ecol. Evol.">
        <title>Pezizomycetes genomes reveal the molecular basis of ectomycorrhizal truffle lifestyle.</title>
        <authorList>
            <person name="Murat C."/>
            <person name="Payen T."/>
            <person name="Noel B."/>
            <person name="Kuo A."/>
            <person name="Morin E."/>
            <person name="Chen J."/>
            <person name="Kohler A."/>
            <person name="Krizsan K."/>
            <person name="Balestrini R."/>
            <person name="Da Silva C."/>
            <person name="Montanini B."/>
            <person name="Hainaut M."/>
            <person name="Levati E."/>
            <person name="Barry K.W."/>
            <person name="Belfiori B."/>
            <person name="Cichocki N."/>
            <person name="Clum A."/>
            <person name="Dockter R.B."/>
            <person name="Fauchery L."/>
            <person name="Guy J."/>
            <person name="Iotti M."/>
            <person name="Le Tacon F."/>
            <person name="Lindquist E.A."/>
            <person name="Lipzen A."/>
            <person name="Malagnac F."/>
            <person name="Mello A."/>
            <person name="Molinier V."/>
            <person name="Miyauchi S."/>
            <person name="Poulain J."/>
            <person name="Riccioni C."/>
            <person name="Rubini A."/>
            <person name="Sitrit Y."/>
            <person name="Splivallo R."/>
            <person name="Traeger S."/>
            <person name="Wang M."/>
            <person name="Zifcakova L."/>
            <person name="Wipf D."/>
            <person name="Zambonelli A."/>
            <person name="Paolocci F."/>
            <person name="Nowrousian M."/>
            <person name="Ottonello S."/>
            <person name="Baldrian P."/>
            <person name="Spatafora J.W."/>
            <person name="Henrissat B."/>
            <person name="Nagy L.G."/>
            <person name="Aury J.M."/>
            <person name="Wincker P."/>
            <person name="Grigoriev I.V."/>
            <person name="Bonfante P."/>
            <person name="Martin F.M."/>
        </authorList>
    </citation>
    <scope>NUCLEOTIDE SEQUENCE [LARGE SCALE GENOMIC DNA]</scope>
    <source>
        <strain evidence="10 11">RN42</strain>
    </source>
</reference>
<feature type="non-terminal residue" evidence="10">
    <location>
        <position position="151"/>
    </location>
</feature>
<evidence type="ECO:0000256" key="2">
    <source>
        <dbReference type="ARBA" id="ARBA00022475"/>
    </source>
</evidence>
<dbReference type="InterPro" id="IPR046936">
    <property type="entry name" value="BIM1-like"/>
</dbReference>
<dbReference type="GO" id="GO:0005886">
    <property type="term" value="C:plasma membrane"/>
    <property type="evidence" value="ECO:0007669"/>
    <property type="project" value="UniProtKB-SubCell"/>
</dbReference>
<dbReference type="Proteomes" id="UP000275078">
    <property type="component" value="Unassembled WGS sequence"/>
</dbReference>
<gene>
    <name evidence="10" type="ORF">BJ508DRAFT_194378</name>
</gene>
<evidence type="ECO:0000256" key="1">
    <source>
        <dbReference type="ARBA" id="ARBA00004609"/>
    </source>
</evidence>
<evidence type="ECO:0000256" key="8">
    <source>
        <dbReference type="SAM" id="SignalP"/>
    </source>
</evidence>
<keyword evidence="4 8" id="KW-0732">Signal</keyword>
<dbReference type="PANTHER" id="PTHR34992:SF1">
    <property type="entry name" value="COPPER ACQUISITION FACTOR BIM1-LIKE DOMAIN-CONTAINING PROTEIN"/>
    <property type="match status" value="1"/>
</dbReference>
<dbReference type="PANTHER" id="PTHR34992">
    <property type="entry name" value="HYPHAL ANASTAMOSIS-7 PROTEIN"/>
    <property type="match status" value="1"/>
</dbReference>
<sequence>FTTTTAALLLPALASAHFSLSHPPSRGANSKTQATKPCGGVGPSANRTPFPLDGSGQITFEAGHDEAETYVKIAIGIEDPKEEDFKIVLKDTFNQIGLGEFCWESLDVEGVSQAELKKVKNGTIATIQVVQGGHGDGGLYNCADVILVDNA</sequence>
<evidence type="ECO:0000256" key="5">
    <source>
        <dbReference type="ARBA" id="ARBA00023136"/>
    </source>
</evidence>
<keyword evidence="5" id="KW-0472">Membrane</keyword>
<proteinExistence type="predicted"/>
<evidence type="ECO:0000256" key="3">
    <source>
        <dbReference type="ARBA" id="ARBA00022622"/>
    </source>
</evidence>
<evidence type="ECO:0000259" key="9">
    <source>
        <dbReference type="Pfam" id="PF20238"/>
    </source>
</evidence>
<dbReference type="STRING" id="1160509.A0A3N4HTY9"/>
<name>A0A3N4HTY9_ASCIM</name>
<evidence type="ECO:0000256" key="4">
    <source>
        <dbReference type="ARBA" id="ARBA00022729"/>
    </source>
</evidence>
<dbReference type="CDD" id="cd21176">
    <property type="entry name" value="LPMO_auxiliary-like"/>
    <property type="match status" value="1"/>
</dbReference>